<feature type="active site" description="Proton acceptor" evidence="5">
    <location>
        <position position="210"/>
    </location>
</feature>
<comment type="cofactor">
    <cofactor evidence="5">
        <name>a divalent metal cation</name>
        <dbReference type="ChEBI" id="CHEBI:60240"/>
    </cofactor>
</comment>
<comment type="similarity">
    <text evidence="5">Belongs to the mandelate racemase/muconate lactonizing enzyme family. MenC type 1 subfamily.</text>
</comment>
<dbReference type="InterPro" id="IPR013342">
    <property type="entry name" value="Mandelate_racemase_C"/>
</dbReference>
<dbReference type="Gene3D" id="3.20.20.120">
    <property type="entry name" value="Enolase-like C-terminal domain"/>
    <property type="match status" value="1"/>
</dbReference>
<organism evidence="7 8">
    <name type="scientific">Lolliginicoccus lacisalsi</name>
    <dbReference type="NCBI Taxonomy" id="2742202"/>
    <lineage>
        <taxon>Bacteria</taxon>
        <taxon>Bacillati</taxon>
        <taxon>Actinomycetota</taxon>
        <taxon>Actinomycetes</taxon>
        <taxon>Mycobacteriales</taxon>
        <taxon>Hoyosellaceae</taxon>
        <taxon>Lolliginicoccus</taxon>
    </lineage>
</organism>
<feature type="binding site" evidence="5">
    <location>
        <position position="163"/>
    </location>
    <ligand>
        <name>Mg(2+)</name>
        <dbReference type="ChEBI" id="CHEBI:18420"/>
    </ligand>
</feature>
<dbReference type="SFLD" id="SFLDF00009">
    <property type="entry name" value="o-succinylbenzoate_synthase"/>
    <property type="match status" value="1"/>
</dbReference>
<accession>A0A927JDY3</accession>
<proteinExistence type="inferred from homology"/>
<keyword evidence="2 5" id="KW-0479">Metal-binding</keyword>
<dbReference type="InterPro" id="IPR036849">
    <property type="entry name" value="Enolase-like_C_sf"/>
</dbReference>
<keyword evidence="4 5" id="KW-0456">Lyase</keyword>
<evidence type="ECO:0000256" key="5">
    <source>
        <dbReference type="HAMAP-Rule" id="MF_00470"/>
    </source>
</evidence>
<evidence type="ECO:0000256" key="1">
    <source>
        <dbReference type="ARBA" id="ARBA00022428"/>
    </source>
</evidence>
<comment type="pathway">
    <text evidence="5">Quinol/quinone metabolism; 1,4-dihydroxy-2-naphthoate biosynthesis; 1,4-dihydroxy-2-naphthoate from chorismate: step 4/7.</text>
</comment>
<name>A0A927JDY3_9ACTN</name>
<feature type="active site" description="Proton donor" evidence="5">
    <location>
        <position position="111"/>
    </location>
</feature>
<protein>
    <recommendedName>
        <fullName evidence="5">o-succinylbenzoate synthase</fullName>
        <shortName evidence="5">OSB synthase</shortName>
        <shortName evidence="5">OSBS</shortName>
        <ecNumber evidence="5">4.2.1.113</ecNumber>
    </recommendedName>
    <alternativeName>
        <fullName evidence="5">4-(2'-carboxyphenyl)-4-oxybutyric acid synthase</fullName>
    </alternativeName>
    <alternativeName>
        <fullName evidence="5">o-succinylbenzoic acid synthase</fullName>
    </alternativeName>
</protein>
<dbReference type="NCBIfam" id="NF002782">
    <property type="entry name" value="PRK02901.1"/>
    <property type="match status" value="1"/>
</dbReference>
<dbReference type="InterPro" id="IPR010196">
    <property type="entry name" value="OSB_synthase_MenC1"/>
</dbReference>
<dbReference type="Pfam" id="PF13378">
    <property type="entry name" value="MR_MLE_C"/>
    <property type="match status" value="1"/>
</dbReference>
<feature type="binding site" evidence="5">
    <location>
        <position position="186"/>
    </location>
    <ligand>
        <name>Mg(2+)</name>
        <dbReference type="ChEBI" id="CHEBI:18420"/>
    </ligand>
</feature>
<keyword evidence="8" id="KW-1185">Reference proteome</keyword>
<dbReference type="HAMAP" id="MF_00470">
    <property type="entry name" value="MenC_1"/>
    <property type="match status" value="1"/>
</dbReference>
<dbReference type="GO" id="GO:0000287">
    <property type="term" value="F:magnesium ion binding"/>
    <property type="evidence" value="ECO:0007669"/>
    <property type="project" value="UniProtKB-UniRule"/>
</dbReference>
<evidence type="ECO:0000259" key="6">
    <source>
        <dbReference type="SMART" id="SM00922"/>
    </source>
</evidence>
<comment type="caution">
    <text evidence="7">The sequence shown here is derived from an EMBL/GenBank/DDBJ whole genome shotgun (WGS) entry which is preliminary data.</text>
</comment>
<dbReference type="InterPro" id="IPR029065">
    <property type="entry name" value="Enolase_C-like"/>
</dbReference>
<evidence type="ECO:0000256" key="4">
    <source>
        <dbReference type="ARBA" id="ARBA00023239"/>
    </source>
</evidence>
<feature type="domain" description="Mandelate racemase/muconate lactonizing enzyme C-terminal" evidence="6">
    <location>
        <begin position="91"/>
        <end position="182"/>
    </location>
</feature>
<dbReference type="Proteomes" id="UP000642993">
    <property type="component" value="Unassembled WGS sequence"/>
</dbReference>
<keyword evidence="3 5" id="KW-0460">Magnesium</keyword>
<dbReference type="SMART" id="SM00922">
    <property type="entry name" value="MR_MLE"/>
    <property type="match status" value="1"/>
</dbReference>
<comment type="catalytic activity">
    <reaction evidence="5">
        <text>(1R,6R)-6-hydroxy-2-succinyl-cyclohexa-2,4-diene-1-carboxylate = 2-succinylbenzoate + H2O</text>
        <dbReference type="Rhea" id="RHEA:10196"/>
        <dbReference type="ChEBI" id="CHEBI:15377"/>
        <dbReference type="ChEBI" id="CHEBI:18325"/>
        <dbReference type="ChEBI" id="CHEBI:58689"/>
        <dbReference type="EC" id="4.2.1.113"/>
    </reaction>
</comment>
<dbReference type="EC" id="4.2.1.113" evidence="5"/>
<dbReference type="GO" id="GO:0009234">
    <property type="term" value="P:menaquinone biosynthetic process"/>
    <property type="evidence" value="ECO:0007669"/>
    <property type="project" value="UniProtKB-UniRule"/>
</dbReference>
<dbReference type="PANTHER" id="PTHR48073:SF2">
    <property type="entry name" value="O-SUCCINYLBENZOATE SYNTHASE"/>
    <property type="match status" value="1"/>
</dbReference>
<dbReference type="GO" id="GO:0043748">
    <property type="term" value="F:O-succinylbenzoate synthase activity"/>
    <property type="evidence" value="ECO:0007669"/>
    <property type="project" value="UniProtKB-EC"/>
</dbReference>
<evidence type="ECO:0000313" key="8">
    <source>
        <dbReference type="Proteomes" id="UP000642993"/>
    </source>
</evidence>
<keyword evidence="1 5" id="KW-0474">Menaquinone biosynthesis</keyword>
<dbReference type="SFLD" id="SFLDG00180">
    <property type="entry name" value="muconate_cycloisomerase"/>
    <property type="match status" value="1"/>
</dbReference>
<dbReference type="RefSeq" id="WP_192039775.1">
    <property type="nucleotide sequence ID" value="NZ_JACYWE010000007.1"/>
</dbReference>
<sequence length="330" mass="34826">MDAPALPGLDELRGSARVVSLPLRVRFRGIEHREALLIEGPHGWGEFAPFPEYADDEAATWLSAAIAAAWQPPPSALRSAIPVNATIPAVPAADVPAVLARFPGAATAKVKVAERGQVLADDLARVAAVRELVPTVRIDANGAWTVEEATAAIEQFGGLEYAEQPCRTVEELATLRGRVDVPIAADESIRRASDPLRVARLRAADIAVIKVSPLGGPARVLGIAEQLAAAGMRVVVSSAIDTAVGIGTGLATAAALPELPHACGLATSRLLLDDVAEPPAWNAGTMRAERPVPEPAALQRLAATPERQQWWLERLDRCHRILAERPAAAV</sequence>
<dbReference type="SFLD" id="SFLDS00001">
    <property type="entry name" value="Enolase"/>
    <property type="match status" value="1"/>
</dbReference>
<gene>
    <name evidence="5" type="primary">menC</name>
    <name evidence="7" type="ORF">HT102_12695</name>
</gene>
<dbReference type="Pfam" id="PF18374">
    <property type="entry name" value="Enolase_like_N"/>
    <property type="match status" value="1"/>
</dbReference>
<comment type="function">
    <text evidence="5">Converts 2-succinyl-6-hydroxy-2,4-cyclohexadiene-1-carboxylate (SHCHC) to 2-succinylbenzoate (OSB).</text>
</comment>
<dbReference type="SUPFAM" id="SSF51604">
    <property type="entry name" value="Enolase C-terminal domain-like"/>
    <property type="match status" value="1"/>
</dbReference>
<evidence type="ECO:0000313" key="7">
    <source>
        <dbReference type="EMBL" id="MBD8507343.1"/>
    </source>
</evidence>
<evidence type="ECO:0000256" key="3">
    <source>
        <dbReference type="ARBA" id="ARBA00022842"/>
    </source>
</evidence>
<comment type="pathway">
    <text evidence="5">Quinol/quinone metabolism; menaquinone biosynthesis.</text>
</comment>
<dbReference type="EMBL" id="JACYWE010000007">
    <property type="protein sequence ID" value="MBD8507343.1"/>
    <property type="molecule type" value="Genomic_DNA"/>
</dbReference>
<reference evidence="7" key="1">
    <citation type="submission" date="2020-09" db="EMBL/GenBank/DDBJ databases">
        <title>Hoyosella lacisalsi sp. nov., a halotolerant actinobacterium isolated from soil of Lake Gudzhirganskoe.</title>
        <authorList>
            <person name="Yang Q."/>
            <person name="Guo P.Y."/>
            <person name="Liu S.W."/>
            <person name="Li F.N."/>
            <person name="Sun C.H."/>
        </authorList>
    </citation>
    <scope>NUCLEOTIDE SEQUENCE</scope>
    <source>
        <strain evidence="7">G463</strain>
    </source>
</reference>
<dbReference type="AlphaFoldDB" id="A0A927JDY3"/>
<dbReference type="PANTHER" id="PTHR48073">
    <property type="entry name" value="O-SUCCINYLBENZOATE SYNTHASE-RELATED"/>
    <property type="match status" value="1"/>
</dbReference>
<feature type="binding site" evidence="5">
    <location>
        <position position="139"/>
    </location>
    <ligand>
        <name>Mg(2+)</name>
        <dbReference type="ChEBI" id="CHEBI:18420"/>
    </ligand>
</feature>
<dbReference type="CDD" id="cd03320">
    <property type="entry name" value="OSBS"/>
    <property type="match status" value="1"/>
</dbReference>
<evidence type="ECO:0000256" key="2">
    <source>
        <dbReference type="ARBA" id="ARBA00022723"/>
    </source>
</evidence>